<dbReference type="SUPFAM" id="SSF49373">
    <property type="entry name" value="Invasin/intimin cell-adhesion fragments"/>
    <property type="match status" value="1"/>
</dbReference>
<dbReference type="EMBL" id="CP002902">
    <property type="protein sequence ID" value="AEJ42321.1"/>
    <property type="molecule type" value="Genomic_DNA"/>
</dbReference>
<evidence type="ECO:0000313" key="3">
    <source>
        <dbReference type="EMBL" id="AEJ42321.1"/>
    </source>
</evidence>
<comment type="similarity">
    <text evidence="1">Belongs to the intimin/invasin family.</text>
</comment>
<name>F8IKD3_ALIAT</name>
<dbReference type="STRING" id="1048834.TC41_0355"/>
<protein>
    <recommendedName>
        <fullName evidence="2">Big-1 domain-containing protein</fullName>
    </recommendedName>
</protein>
<accession>F8IKD3</accession>
<reference evidence="3 4" key="1">
    <citation type="journal article" date="2011" name="J. Bacteriol.">
        <title>Complete Genome Sequence of Alicyclobacillus acidocaldarius Strain Tc-4-1.</title>
        <authorList>
            <person name="Chen Y."/>
            <person name="He Y."/>
            <person name="Zhang B."/>
            <person name="Yang J."/>
            <person name="Li W."/>
            <person name="Dong Z."/>
            <person name="Hu S."/>
        </authorList>
    </citation>
    <scope>NUCLEOTIDE SEQUENCE [LARGE SCALE GENOMIC DNA]</scope>
    <source>
        <strain evidence="3 4">Tc-4-1</strain>
    </source>
</reference>
<proteinExistence type="inferred from homology"/>
<dbReference type="Gene3D" id="2.60.40.10">
    <property type="entry name" value="Immunoglobulins"/>
    <property type="match status" value="6"/>
</dbReference>
<dbReference type="AlphaFoldDB" id="F8IKD3"/>
<dbReference type="InterPro" id="IPR003344">
    <property type="entry name" value="Big_1_dom"/>
</dbReference>
<dbReference type="InterPro" id="IPR017868">
    <property type="entry name" value="Filamin/ABP280_repeat-like"/>
</dbReference>
<evidence type="ECO:0000256" key="1">
    <source>
        <dbReference type="ARBA" id="ARBA00010116"/>
    </source>
</evidence>
<evidence type="ECO:0000259" key="2">
    <source>
        <dbReference type="PROSITE" id="PS51127"/>
    </source>
</evidence>
<dbReference type="InterPro" id="IPR013783">
    <property type="entry name" value="Ig-like_fold"/>
</dbReference>
<dbReference type="InterPro" id="IPR014756">
    <property type="entry name" value="Ig_E-set"/>
</dbReference>
<dbReference type="PROSITE" id="PS51127">
    <property type="entry name" value="BIG1"/>
    <property type="match status" value="1"/>
</dbReference>
<dbReference type="SUPFAM" id="SSF81296">
    <property type="entry name" value="E set domains"/>
    <property type="match status" value="1"/>
</dbReference>
<sequence>MTGGTAYAATVNSQAQSTGYYINGDFFNASDVLSNPSELAELNNLLAQNPTGLYLDLNGQIANYAGFIQYVQQNHLSASNSVFDAYAQANPFTIPSTATLVTPSGNAPYYEQTISAVNSSVGVFPSSITDGQAFTMTVTVNDANGDPVSGLSASSFVLNVNGKFVTASAAVYQGNGTYVLTFLPTTLTPGPDESEALVVDGTTVATSVGVDVSAGSVSTSGSTAVFPSNSVLDASGTYTVTVNLEDAIGNPISGATGTPTVSLGTGANAIPLTATALKAVTSTPGEYTFTFTAPTVSVSTALPLVVNVDGVTLTSTQTYTVTSDTPTALALESSLPATLEDGATYTVTVGAVDANGELVPTTSLATTTTSWTVEFAGNSATIKSVTTASTPGEYEVTFQMPSVTAGYVSKLTISDTTNNLSLTTSNSYTAGAGISSAASSVTWPSTTTLVEGQSYTVTVDVVDTSSNPVTGLTTSDFSITGPSTTIESVTPGSTSGSYVVTFELTTTTPGTLDVVVDGTTITSSPLTVTSVESTSVSAVTLSTLDGATASSVSAPVLLPGSSNTVTLDAGAVNLTSSDFSVELGNTPLSVTSVEPATTAGYYTLTFTAPNTTVSTPETLTFTVGTATTSINDVTVENNISATASTVVSGGPSTTTWTEGSTATFTVNVENASGDPVLGLPTSTFDITLGNSSNLVTSVTEDGGSYTVTVQAPNTVVTSATFSVSVDGVTITNGVPTSSYNVVASEPATFNSSVTFPSGNALHELIAGQTYTITATLDNAQGNPVLGLTTSDFALGYTTSSVTTTNGADTLPELPTSSFAVTGNSNGTYTITFVPTSASSSAEYLALLVDSQGVTTKGSSVSTSTSGAVFGDSTSLSVLPGAPEQLAVTAATATVSSTNSPDAVTVTLEDAYGNPITSDSSDVVTFSLATGSATGATLSATTATLSSGTASVTVTTPASSSDWGTGSSITVDASVTVNGHTYTGSVTIDE</sequence>
<dbReference type="PROSITE" id="PS50194">
    <property type="entry name" value="FILAMIN_REPEAT"/>
    <property type="match status" value="1"/>
</dbReference>
<gene>
    <name evidence="3" type="ordered locus">TC41_0355</name>
</gene>
<dbReference type="PATRIC" id="fig|1048834.4.peg.329"/>
<dbReference type="InterPro" id="IPR008964">
    <property type="entry name" value="Invasin/intimin_cell_adhesion"/>
</dbReference>
<dbReference type="Proteomes" id="UP000000292">
    <property type="component" value="Chromosome"/>
</dbReference>
<feature type="domain" description="Big-1" evidence="2">
    <location>
        <begin position="221"/>
        <end position="314"/>
    </location>
</feature>
<evidence type="ECO:0000313" key="4">
    <source>
        <dbReference type="Proteomes" id="UP000000292"/>
    </source>
</evidence>
<reference evidence="4" key="2">
    <citation type="submission" date="2011-06" db="EMBL/GenBank/DDBJ databases">
        <title>The complete genome sequence of Alicyclobacillus acidocaldarius sp. Tc-4-1.</title>
        <authorList>
            <person name="Chen Y."/>
            <person name="He Y."/>
            <person name="Dong Z."/>
            <person name="Hu S."/>
        </authorList>
    </citation>
    <scope>NUCLEOTIDE SEQUENCE [LARGE SCALE GENOMIC DNA]</scope>
    <source>
        <strain evidence="4">Tc-4-1</strain>
    </source>
</reference>
<dbReference type="KEGG" id="aad:TC41_0355"/>
<dbReference type="HOGENOM" id="CLU_301821_0_0_9"/>
<organism evidence="3 4">
    <name type="scientific">Alicyclobacillus acidocaldarius (strain Tc-4-1)</name>
    <name type="common">Bacillus acidocaldarius</name>
    <dbReference type="NCBI Taxonomy" id="1048834"/>
    <lineage>
        <taxon>Bacteria</taxon>
        <taxon>Bacillati</taxon>
        <taxon>Bacillota</taxon>
        <taxon>Bacilli</taxon>
        <taxon>Bacillales</taxon>
        <taxon>Alicyclobacillaceae</taxon>
        <taxon>Alicyclobacillus</taxon>
    </lineage>
</organism>